<evidence type="ECO:0000259" key="4">
    <source>
        <dbReference type="PROSITE" id="PS50014"/>
    </source>
</evidence>
<evidence type="ECO:0000313" key="6">
    <source>
        <dbReference type="Proteomes" id="UP000288805"/>
    </source>
</evidence>
<dbReference type="InterPro" id="IPR036427">
    <property type="entry name" value="Bromodomain-like_sf"/>
</dbReference>
<feature type="domain" description="Bromo" evidence="4">
    <location>
        <begin position="184"/>
        <end position="257"/>
    </location>
</feature>
<dbReference type="PROSITE" id="PS00633">
    <property type="entry name" value="BROMODOMAIN_1"/>
    <property type="match status" value="1"/>
</dbReference>
<feature type="region of interest" description="Disordered" evidence="3">
    <location>
        <begin position="97"/>
        <end position="166"/>
    </location>
</feature>
<dbReference type="AlphaFoldDB" id="A0A438GUI9"/>
<dbReference type="PRINTS" id="PR00503">
    <property type="entry name" value="BROMODOMAIN"/>
</dbReference>
<feature type="compositionally biased region" description="Low complexity" evidence="3">
    <location>
        <begin position="99"/>
        <end position="115"/>
    </location>
</feature>
<dbReference type="Gene3D" id="1.20.920.10">
    <property type="entry name" value="Bromodomain-like"/>
    <property type="match status" value="1"/>
</dbReference>
<dbReference type="EMBL" id="QGNW01000339">
    <property type="protein sequence ID" value="RVW75871.1"/>
    <property type="molecule type" value="Genomic_DNA"/>
</dbReference>
<dbReference type="InterPro" id="IPR018359">
    <property type="entry name" value="Bromodomain_CS"/>
</dbReference>
<keyword evidence="1 2" id="KW-0103">Bromodomain</keyword>
<dbReference type="InterPro" id="IPR001487">
    <property type="entry name" value="Bromodomain"/>
</dbReference>
<feature type="region of interest" description="Disordered" evidence="3">
    <location>
        <begin position="1"/>
        <end position="80"/>
    </location>
</feature>
<dbReference type="SMART" id="SM00297">
    <property type="entry name" value="BROMO"/>
    <property type="match status" value="1"/>
</dbReference>
<dbReference type="PROSITE" id="PS50014">
    <property type="entry name" value="BROMODOMAIN_2"/>
    <property type="match status" value="1"/>
</dbReference>
<proteinExistence type="predicted"/>
<protein>
    <submittedName>
        <fullName evidence="5">Bromodomain-containing protein 4B</fullName>
    </submittedName>
</protein>
<evidence type="ECO:0000256" key="3">
    <source>
        <dbReference type="SAM" id="MobiDB-lite"/>
    </source>
</evidence>
<comment type="caution">
    <text evidence="5">The sequence shown here is derived from an EMBL/GenBank/DDBJ whole genome shotgun (WGS) entry which is preliminary data.</text>
</comment>
<dbReference type="CDD" id="cd05494">
    <property type="entry name" value="Bromodomain_1"/>
    <property type="match status" value="1"/>
</dbReference>
<dbReference type="Proteomes" id="UP000288805">
    <property type="component" value="Unassembled WGS sequence"/>
</dbReference>
<accession>A0A438GUI9</accession>
<dbReference type="Pfam" id="PF00439">
    <property type="entry name" value="Bromodomain"/>
    <property type="match status" value="1"/>
</dbReference>
<sequence length="400" mass="43855">MKRKRGHKKGKAKRPPVMGANDTFQNAVSLNIEDNSGLDDYDNAEFDSGMEVDTPSSTGTDQPDKVAYINPGGLIDKPVEKSGYGRVKVKLKTSKMLGSQLTSSTQSDTDKSSQQVGSEKQGIVSEKMEDSANSVPGVKIAVSGNPSKKAGSIKIKSSRGLGSSGPRYDKEELKAALVVIKKVMKMDAAEPFNVPVNPVELGIPDYFDVIDTPMDFGTICDNLEKGVKYMNSEDVFKDVQYIWENCHKYNNKGDYILELMKRVKKNFTKYWTSAGLHSEQPRRMNDAAPEQDSVLEGLPPEGPSVRDKAIVATGRKTDMLASKEEIVETSSINAQQDWKNHRYTIPLPKNCVSCKLGHEPGSPVPEQGVPACCAVLGLEVALSRSQKFHESKIMDSITFV</sequence>
<feature type="compositionally biased region" description="Acidic residues" evidence="3">
    <location>
        <begin position="36"/>
        <end position="50"/>
    </location>
</feature>
<gene>
    <name evidence="5" type="primary">brd4-b_2</name>
    <name evidence="5" type="ORF">CK203_053999</name>
</gene>
<reference evidence="5 6" key="1">
    <citation type="journal article" date="2018" name="PLoS Genet.">
        <title>Population sequencing reveals clonal diversity and ancestral inbreeding in the grapevine cultivar Chardonnay.</title>
        <authorList>
            <person name="Roach M.J."/>
            <person name="Johnson D.L."/>
            <person name="Bohlmann J."/>
            <person name="van Vuuren H.J."/>
            <person name="Jones S.J."/>
            <person name="Pretorius I.S."/>
            <person name="Schmidt S.A."/>
            <person name="Borneman A.R."/>
        </authorList>
    </citation>
    <scope>NUCLEOTIDE SEQUENCE [LARGE SCALE GENOMIC DNA]</scope>
    <source>
        <strain evidence="6">cv. Chardonnay</strain>
        <tissue evidence="5">Leaf</tissue>
    </source>
</reference>
<feature type="compositionally biased region" description="Polar residues" evidence="3">
    <location>
        <begin position="22"/>
        <end position="34"/>
    </location>
</feature>
<dbReference type="PANTHER" id="PTHR47809">
    <property type="entry name" value="DNA-BINDING BROMODOMAIN-CONTAINING PROTEIN"/>
    <property type="match status" value="1"/>
</dbReference>
<evidence type="ECO:0000256" key="2">
    <source>
        <dbReference type="PROSITE-ProRule" id="PRU00035"/>
    </source>
</evidence>
<evidence type="ECO:0000313" key="5">
    <source>
        <dbReference type="EMBL" id="RVW75871.1"/>
    </source>
</evidence>
<dbReference type="SUPFAM" id="SSF47370">
    <property type="entry name" value="Bromodomain"/>
    <property type="match status" value="1"/>
</dbReference>
<organism evidence="5 6">
    <name type="scientific">Vitis vinifera</name>
    <name type="common">Grape</name>
    <dbReference type="NCBI Taxonomy" id="29760"/>
    <lineage>
        <taxon>Eukaryota</taxon>
        <taxon>Viridiplantae</taxon>
        <taxon>Streptophyta</taxon>
        <taxon>Embryophyta</taxon>
        <taxon>Tracheophyta</taxon>
        <taxon>Spermatophyta</taxon>
        <taxon>Magnoliopsida</taxon>
        <taxon>eudicotyledons</taxon>
        <taxon>Gunneridae</taxon>
        <taxon>Pentapetalae</taxon>
        <taxon>rosids</taxon>
        <taxon>Vitales</taxon>
        <taxon>Vitaceae</taxon>
        <taxon>Viteae</taxon>
        <taxon>Vitis</taxon>
    </lineage>
</organism>
<feature type="compositionally biased region" description="Basic residues" evidence="3">
    <location>
        <begin position="1"/>
        <end position="14"/>
    </location>
</feature>
<dbReference type="PANTHER" id="PTHR47809:SF2">
    <property type="entry name" value="DNA-BINDING BROMODOMAIN-CONTAINING PROTEIN"/>
    <property type="match status" value="1"/>
</dbReference>
<evidence type="ECO:0000256" key="1">
    <source>
        <dbReference type="ARBA" id="ARBA00023117"/>
    </source>
</evidence>
<name>A0A438GUI9_VITVI</name>
<feature type="region of interest" description="Disordered" evidence="3">
    <location>
        <begin position="278"/>
        <end position="301"/>
    </location>
</feature>